<protein>
    <submittedName>
        <fullName evidence="2">Uncharacterized protein</fullName>
    </submittedName>
</protein>
<dbReference type="Proteomes" id="UP001499884">
    <property type="component" value="Unassembled WGS sequence"/>
</dbReference>
<accession>A0ABP7DYX4</accession>
<feature type="compositionally biased region" description="Low complexity" evidence="1">
    <location>
        <begin position="37"/>
        <end position="52"/>
    </location>
</feature>
<keyword evidence="3" id="KW-1185">Reference proteome</keyword>
<proteinExistence type="predicted"/>
<feature type="region of interest" description="Disordered" evidence="1">
    <location>
        <begin position="1"/>
        <end position="21"/>
    </location>
</feature>
<sequence>MGRRTETLTAPSQTGPEMHEKEPKRWISLGLLIGGFPPSNESLSPPSAASSQPIPPVDRAPLTAEEREHEETMRAAGYEPKTRFPGARSMPWPSECSTCGAPRKPSLQDVERGIRCQHVWGRRSGSSRG</sequence>
<dbReference type="EMBL" id="BAABEP010000002">
    <property type="protein sequence ID" value="GAA3711332.1"/>
    <property type="molecule type" value="Genomic_DNA"/>
</dbReference>
<comment type="caution">
    <text evidence="2">The sequence shown here is derived from an EMBL/GenBank/DDBJ whole genome shotgun (WGS) entry which is preliminary data.</text>
</comment>
<evidence type="ECO:0000313" key="3">
    <source>
        <dbReference type="Proteomes" id="UP001499884"/>
    </source>
</evidence>
<organism evidence="2 3">
    <name type="scientific">Streptomyces tremellae</name>
    <dbReference type="NCBI Taxonomy" id="1124239"/>
    <lineage>
        <taxon>Bacteria</taxon>
        <taxon>Bacillati</taxon>
        <taxon>Actinomycetota</taxon>
        <taxon>Actinomycetes</taxon>
        <taxon>Kitasatosporales</taxon>
        <taxon>Streptomycetaceae</taxon>
        <taxon>Streptomyces</taxon>
    </lineage>
</organism>
<gene>
    <name evidence="2" type="ORF">GCM10023082_06430</name>
</gene>
<feature type="compositionally biased region" description="Basic and acidic residues" evidence="1">
    <location>
        <begin position="64"/>
        <end position="73"/>
    </location>
</feature>
<feature type="region of interest" description="Disordered" evidence="1">
    <location>
        <begin position="34"/>
        <end position="108"/>
    </location>
</feature>
<evidence type="ECO:0000256" key="1">
    <source>
        <dbReference type="SAM" id="MobiDB-lite"/>
    </source>
</evidence>
<evidence type="ECO:0000313" key="2">
    <source>
        <dbReference type="EMBL" id="GAA3711332.1"/>
    </source>
</evidence>
<reference evidence="3" key="1">
    <citation type="journal article" date="2019" name="Int. J. Syst. Evol. Microbiol.">
        <title>The Global Catalogue of Microorganisms (GCM) 10K type strain sequencing project: providing services to taxonomists for standard genome sequencing and annotation.</title>
        <authorList>
            <consortium name="The Broad Institute Genomics Platform"/>
            <consortium name="The Broad Institute Genome Sequencing Center for Infectious Disease"/>
            <person name="Wu L."/>
            <person name="Ma J."/>
        </authorList>
    </citation>
    <scope>NUCLEOTIDE SEQUENCE [LARGE SCALE GENOMIC DNA]</scope>
    <source>
        <strain evidence="3">JCM 30846</strain>
    </source>
</reference>
<name>A0ABP7DYX4_9ACTN</name>